<accession>A0A8I6Y960</accession>
<comment type="subunit">
    <text evidence="2 5">Homodimer.</text>
</comment>
<dbReference type="KEGG" id="hvg:123397987"/>
<keyword evidence="5" id="KW-0052">Apoplast</keyword>
<keyword evidence="3 5" id="KW-0964">Secreted</keyword>
<evidence type="ECO:0000256" key="5">
    <source>
        <dbReference type="RuleBase" id="RU363099"/>
    </source>
</evidence>
<protein>
    <recommendedName>
        <fullName evidence="5">Dirigent protein</fullName>
    </recommendedName>
</protein>
<reference evidence="7" key="2">
    <citation type="submission" date="2020-10" db="EMBL/GenBank/DDBJ databases">
        <authorList>
            <person name="Scholz U."/>
            <person name="Mascher M."/>
            <person name="Fiebig A."/>
        </authorList>
    </citation>
    <scope>NUCLEOTIDE SEQUENCE [LARGE SCALE GENOMIC DNA]</scope>
    <source>
        <strain evidence="7">cv. Morex</strain>
    </source>
</reference>
<evidence type="ECO:0000259" key="6">
    <source>
        <dbReference type="PROSITE" id="PS51752"/>
    </source>
</evidence>
<dbReference type="Gene3D" id="2.100.10.30">
    <property type="entry name" value="Jacalin-like lectin domain"/>
    <property type="match status" value="1"/>
</dbReference>
<reference evidence="7" key="3">
    <citation type="submission" date="2022-01" db="UniProtKB">
        <authorList>
            <consortium name="EnsemblPlants"/>
        </authorList>
    </citation>
    <scope>IDENTIFICATION</scope>
    <source>
        <strain evidence="7">subsp. vulgare</strain>
    </source>
</reference>
<keyword evidence="8" id="KW-1185">Reference proteome</keyword>
<dbReference type="InterPro" id="IPR033734">
    <property type="entry name" value="Jacalin-like_lectin_dom_plant"/>
</dbReference>
<dbReference type="OMA" id="ISDGRCE"/>
<dbReference type="SUPFAM" id="SSF51101">
    <property type="entry name" value="Mannose-binding lectins"/>
    <property type="match status" value="1"/>
</dbReference>
<dbReference type="PANTHER" id="PTHR46506">
    <property type="entry name" value="OS05G0143600 PROTEIN"/>
    <property type="match status" value="1"/>
</dbReference>
<dbReference type="RefSeq" id="XP_044948430.1">
    <property type="nucleotide sequence ID" value="XM_045092495.1"/>
</dbReference>
<comment type="similarity">
    <text evidence="1 5">Belongs to the plant dirigent protein family.</text>
</comment>
<dbReference type="GO" id="GO:0009699">
    <property type="term" value="P:phenylpropanoid biosynthetic process"/>
    <property type="evidence" value="ECO:0007669"/>
    <property type="project" value="UniProtKB-ARBA"/>
</dbReference>
<keyword evidence="4" id="KW-0430">Lectin</keyword>
<dbReference type="GO" id="GO:0030246">
    <property type="term" value="F:carbohydrate binding"/>
    <property type="evidence" value="ECO:0007669"/>
    <property type="project" value="UniProtKB-KW"/>
</dbReference>
<dbReference type="Pfam" id="PF01419">
    <property type="entry name" value="Jacalin"/>
    <property type="match status" value="1"/>
</dbReference>
<gene>
    <name evidence="7" type="primary">LOC123397987</name>
</gene>
<dbReference type="InterPro" id="IPR036404">
    <property type="entry name" value="Jacalin-like_lectin_dom_sf"/>
</dbReference>
<dbReference type="Gramene" id="HORVU.MOREX.r3.5HG0480940.1">
    <property type="protein sequence ID" value="HORVU.MOREX.r3.5HG0480940.1"/>
    <property type="gene ID" value="HORVU.MOREX.r3.5HG0480940"/>
</dbReference>
<dbReference type="Gramene" id="HORVU.MOREX.r2.5HG0398610.1">
    <property type="protein sequence ID" value="HORVU.MOREX.r2.5HG0398610.1"/>
    <property type="gene ID" value="HORVU.MOREX.r2.5HG0398610"/>
</dbReference>
<evidence type="ECO:0000313" key="8">
    <source>
        <dbReference type="Proteomes" id="UP000011116"/>
    </source>
</evidence>
<dbReference type="GeneID" id="123397987"/>
<dbReference type="GO" id="GO:0048046">
    <property type="term" value="C:apoplast"/>
    <property type="evidence" value="ECO:0007669"/>
    <property type="project" value="UniProtKB-SubCell"/>
</dbReference>
<evidence type="ECO:0000256" key="1">
    <source>
        <dbReference type="ARBA" id="ARBA00010746"/>
    </source>
</evidence>
<organism evidence="7 8">
    <name type="scientific">Hordeum vulgare subsp. vulgare</name>
    <name type="common">Domesticated barley</name>
    <dbReference type="NCBI Taxonomy" id="112509"/>
    <lineage>
        <taxon>Eukaryota</taxon>
        <taxon>Viridiplantae</taxon>
        <taxon>Streptophyta</taxon>
        <taxon>Embryophyta</taxon>
        <taxon>Tracheophyta</taxon>
        <taxon>Spermatophyta</taxon>
        <taxon>Magnoliopsida</taxon>
        <taxon>Liliopsida</taxon>
        <taxon>Poales</taxon>
        <taxon>Poaceae</taxon>
        <taxon>BOP clade</taxon>
        <taxon>Pooideae</taxon>
        <taxon>Triticodae</taxon>
        <taxon>Triticeae</taxon>
        <taxon>Hordeinae</taxon>
        <taxon>Hordeum</taxon>
    </lineage>
</organism>
<dbReference type="PROSITE" id="PS51752">
    <property type="entry name" value="JACALIN_LECTIN"/>
    <property type="match status" value="1"/>
</dbReference>
<dbReference type="SMART" id="SM00915">
    <property type="entry name" value="Jacalin"/>
    <property type="match status" value="1"/>
</dbReference>
<sequence>MANSSNFQTAPCDALMEYNELIFRDLYLHHPNSDKDKEKHTIIRVNGVSGFGATAVNNWEIYDGDRYDATVVAHGQGLHISAGNWHNTFSMVFDADRFMGSTLQVMGISIEDGEWAIVGGTGEFAMATGVIFKKLYKKSEHYSIIKLTIRAFCPLLKGSWSLPAKIGPWGGDGGTAQNMIKASRRLESITISSGDVVDSIAFSYIDEADQNCTTDRLGGPGGSSSTIQLAPSEFLTEVSGTISDGRCEVVESIQFVTNIQTYGPFGTQDGTPFTFSVPRYKKVVGFFGRGGLFLDAIGIYLQPV</sequence>
<evidence type="ECO:0000313" key="7">
    <source>
        <dbReference type="EnsemblPlants" id="HORVU.MOREX.r3.5HG0480940.1"/>
    </source>
</evidence>
<evidence type="ECO:0000256" key="3">
    <source>
        <dbReference type="ARBA" id="ARBA00022525"/>
    </source>
</evidence>
<feature type="domain" description="Jacalin-type lectin" evidence="6">
    <location>
        <begin position="163"/>
        <end position="303"/>
    </location>
</feature>
<dbReference type="InterPro" id="IPR044859">
    <property type="entry name" value="Allene_oxi_cyc_Dirigent"/>
</dbReference>
<name>A0A8I6Y960_HORVV</name>
<dbReference type="Gene3D" id="2.40.480.10">
    <property type="entry name" value="Allene oxide cyclase-like"/>
    <property type="match status" value="1"/>
</dbReference>
<evidence type="ECO:0000256" key="2">
    <source>
        <dbReference type="ARBA" id="ARBA00011738"/>
    </source>
</evidence>
<dbReference type="AlphaFoldDB" id="A0A8I6Y960"/>
<dbReference type="InterPro" id="IPR004265">
    <property type="entry name" value="Dirigent"/>
</dbReference>
<evidence type="ECO:0000256" key="4">
    <source>
        <dbReference type="ARBA" id="ARBA00022734"/>
    </source>
</evidence>
<comment type="function">
    <text evidence="5">Dirigent proteins impart stereoselectivity on the phenoxy radical-coupling reaction, yielding optically active lignans from two molecules of coniferyl alcohol in the biosynthesis of lignans, flavonolignans, and alkaloids and thus plays a central role in plant secondary metabolism.</text>
</comment>
<dbReference type="SMR" id="A0A8I6Y960"/>
<dbReference type="Proteomes" id="UP000011116">
    <property type="component" value="Chromosome 5H"/>
</dbReference>
<dbReference type="OrthoDB" id="654502at2759"/>
<dbReference type="InterPro" id="IPR001229">
    <property type="entry name" value="Jacalin-like_lectin_dom"/>
</dbReference>
<dbReference type="EnsemblPlants" id="HORVU.MOREX.r3.5HG0480940.1">
    <property type="protein sequence ID" value="HORVU.MOREX.r3.5HG0480940.1"/>
    <property type="gene ID" value="HORVU.MOREX.r3.5HG0480940"/>
</dbReference>
<dbReference type="CDD" id="cd09612">
    <property type="entry name" value="Jacalin"/>
    <property type="match status" value="1"/>
</dbReference>
<reference evidence="8" key="1">
    <citation type="journal article" date="2012" name="Nature">
        <title>A physical, genetic and functional sequence assembly of the barley genome.</title>
        <authorList>
            <consortium name="The International Barley Genome Sequencing Consortium"/>
            <person name="Mayer K.F."/>
            <person name="Waugh R."/>
            <person name="Brown J.W."/>
            <person name="Schulman A."/>
            <person name="Langridge P."/>
            <person name="Platzer M."/>
            <person name="Fincher G.B."/>
            <person name="Muehlbauer G.J."/>
            <person name="Sato K."/>
            <person name="Close T.J."/>
            <person name="Wise R.P."/>
            <person name="Stein N."/>
        </authorList>
    </citation>
    <scope>NUCLEOTIDE SEQUENCE [LARGE SCALE GENOMIC DNA]</scope>
    <source>
        <strain evidence="8">cv. Morex</strain>
    </source>
</reference>
<comment type="subcellular location">
    <subcellularLocation>
        <location evidence="5">Secreted</location>
        <location evidence="5">Extracellular space</location>
        <location evidence="5">Apoplast</location>
    </subcellularLocation>
</comment>
<dbReference type="Pfam" id="PF03018">
    <property type="entry name" value="Dirigent"/>
    <property type="match status" value="1"/>
</dbReference>
<proteinExistence type="inferred from homology"/>